<evidence type="ECO:0000256" key="1">
    <source>
        <dbReference type="SAM" id="MobiDB-lite"/>
    </source>
</evidence>
<gene>
    <name evidence="2" type="ORF">SDC9_200053</name>
</gene>
<reference evidence="2" key="1">
    <citation type="submission" date="2019-08" db="EMBL/GenBank/DDBJ databases">
        <authorList>
            <person name="Kucharzyk K."/>
            <person name="Murdoch R.W."/>
            <person name="Higgins S."/>
            <person name="Loffler F."/>
        </authorList>
    </citation>
    <scope>NUCLEOTIDE SEQUENCE</scope>
</reference>
<name>A0A645INF6_9ZZZZ</name>
<comment type="caution">
    <text evidence="2">The sequence shown here is derived from an EMBL/GenBank/DDBJ whole genome shotgun (WGS) entry which is preliminary data.</text>
</comment>
<evidence type="ECO:0000313" key="2">
    <source>
        <dbReference type="EMBL" id="MPN52392.1"/>
    </source>
</evidence>
<dbReference type="EMBL" id="VSSQ01118458">
    <property type="protein sequence ID" value="MPN52392.1"/>
    <property type="molecule type" value="Genomic_DNA"/>
</dbReference>
<sequence>MSLGAAGIAQGFRQGILAGVGVGELVVLPAECGDHFRRASHDPYGLAPPFDRLQSAGRDVRQVDFDRRARCSCPFTGRKTRDEGDGGRRGRNTAGRSRGDQPCAALRIHGAGRRKGKVAHVGLLVRG</sequence>
<feature type="region of interest" description="Disordered" evidence="1">
    <location>
        <begin position="76"/>
        <end position="102"/>
    </location>
</feature>
<organism evidence="2">
    <name type="scientific">bioreactor metagenome</name>
    <dbReference type="NCBI Taxonomy" id="1076179"/>
    <lineage>
        <taxon>unclassified sequences</taxon>
        <taxon>metagenomes</taxon>
        <taxon>ecological metagenomes</taxon>
    </lineage>
</organism>
<dbReference type="AlphaFoldDB" id="A0A645INF6"/>
<proteinExistence type="predicted"/>
<feature type="compositionally biased region" description="Basic and acidic residues" evidence="1">
    <location>
        <begin position="79"/>
        <end position="88"/>
    </location>
</feature>
<accession>A0A645INF6</accession>
<protein>
    <submittedName>
        <fullName evidence="2">Uncharacterized protein</fullName>
    </submittedName>
</protein>